<feature type="domain" description="Carbohydrate kinase FGGY N-terminal" evidence="4">
    <location>
        <begin position="2"/>
        <end position="243"/>
    </location>
</feature>
<keyword evidence="3" id="KW-0418">Kinase</keyword>
<comment type="similarity">
    <text evidence="1">Belongs to the FGGY kinase family.</text>
</comment>
<accession>F5YEA5</accession>
<dbReference type="Pfam" id="PF00370">
    <property type="entry name" value="FGGY_N"/>
    <property type="match status" value="1"/>
</dbReference>
<dbReference type="SUPFAM" id="SSF53067">
    <property type="entry name" value="Actin-like ATPase domain"/>
    <property type="match status" value="2"/>
</dbReference>
<dbReference type="Proteomes" id="UP000009222">
    <property type="component" value="Chromosome"/>
</dbReference>
<dbReference type="EMBL" id="CP001841">
    <property type="protein sequence ID" value="AEF82040.1"/>
    <property type="molecule type" value="Genomic_DNA"/>
</dbReference>
<dbReference type="RefSeq" id="WP_015711707.1">
    <property type="nucleotide sequence ID" value="NC_015577.1"/>
</dbReference>
<evidence type="ECO:0000259" key="4">
    <source>
        <dbReference type="Pfam" id="PF00370"/>
    </source>
</evidence>
<dbReference type="InterPro" id="IPR018484">
    <property type="entry name" value="FGGY_N"/>
</dbReference>
<keyword evidence="7" id="KW-1185">Reference proteome</keyword>
<dbReference type="KEGG" id="taz:TREAZ_0222"/>
<dbReference type="InterPro" id="IPR050406">
    <property type="entry name" value="FGGY_Carb_Kinase"/>
</dbReference>
<dbReference type="OrthoDB" id="9805576at2"/>
<dbReference type="eggNOG" id="COG1070">
    <property type="taxonomic scope" value="Bacteria"/>
</dbReference>
<dbReference type="InterPro" id="IPR018485">
    <property type="entry name" value="FGGY_C"/>
</dbReference>
<name>F5YEA5_LEAAZ</name>
<dbReference type="STRING" id="545695.TREAZ_0222"/>
<dbReference type="CDD" id="cd07773">
    <property type="entry name" value="ASKHA_NBD_FGGY_FK"/>
    <property type="match status" value="1"/>
</dbReference>
<dbReference type="InterPro" id="IPR043129">
    <property type="entry name" value="ATPase_NBD"/>
</dbReference>
<dbReference type="PIRSF" id="PIRSF000538">
    <property type="entry name" value="GlpK"/>
    <property type="match status" value="1"/>
</dbReference>
<evidence type="ECO:0000313" key="7">
    <source>
        <dbReference type="Proteomes" id="UP000009222"/>
    </source>
</evidence>
<keyword evidence="2" id="KW-0808">Transferase</keyword>
<evidence type="ECO:0000256" key="1">
    <source>
        <dbReference type="ARBA" id="ARBA00009156"/>
    </source>
</evidence>
<dbReference type="HOGENOM" id="CLU_009281_3_4_12"/>
<dbReference type="Pfam" id="PF02782">
    <property type="entry name" value="FGGY_C"/>
    <property type="match status" value="1"/>
</dbReference>
<protein>
    <submittedName>
        <fullName evidence="6">FGGY domain protein</fullName>
    </submittedName>
</protein>
<evidence type="ECO:0000256" key="3">
    <source>
        <dbReference type="ARBA" id="ARBA00022777"/>
    </source>
</evidence>
<dbReference type="InterPro" id="IPR000577">
    <property type="entry name" value="Carb_kinase_FGGY"/>
</dbReference>
<dbReference type="PANTHER" id="PTHR43095">
    <property type="entry name" value="SUGAR KINASE"/>
    <property type="match status" value="1"/>
</dbReference>
<reference evidence="7" key="1">
    <citation type="submission" date="2009-12" db="EMBL/GenBank/DDBJ databases">
        <title>Complete sequence of Treponema azotonutricium strain ZAS-9.</title>
        <authorList>
            <person name="Tetu S.G."/>
            <person name="Matson E."/>
            <person name="Ren Q."/>
            <person name="Seshadri R."/>
            <person name="Elbourne L."/>
            <person name="Hassan K.A."/>
            <person name="Durkin A."/>
            <person name="Radune D."/>
            <person name="Mohamoud Y."/>
            <person name="Shay R."/>
            <person name="Jin S."/>
            <person name="Zhang X."/>
            <person name="Lucey K."/>
            <person name="Ballor N.R."/>
            <person name="Ottesen E."/>
            <person name="Rosenthal R."/>
            <person name="Allen A."/>
            <person name="Leadbetter J.R."/>
            <person name="Paulsen I.T."/>
        </authorList>
    </citation>
    <scope>NUCLEOTIDE SEQUENCE [LARGE SCALE GENOMIC DNA]</scope>
    <source>
        <strain evidence="7">ATCC BAA-888 / DSM 13862 / ZAS-9</strain>
    </source>
</reference>
<reference evidence="6 7" key="2">
    <citation type="journal article" date="2011" name="ISME J.">
        <title>RNA-seq reveals cooperative metabolic interactions between two termite-gut spirochete species in co-culture.</title>
        <authorList>
            <person name="Rosenthal A.Z."/>
            <person name="Matson E.G."/>
            <person name="Eldar A."/>
            <person name="Leadbetter J.R."/>
        </authorList>
    </citation>
    <scope>NUCLEOTIDE SEQUENCE [LARGE SCALE GENOMIC DNA]</scope>
    <source>
        <strain evidence="7">ATCC BAA-888 / DSM 13862 / ZAS-9</strain>
    </source>
</reference>
<evidence type="ECO:0000256" key="2">
    <source>
        <dbReference type="ARBA" id="ARBA00022679"/>
    </source>
</evidence>
<evidence type="ECO:0000313" key="6">
    <source>
        <dbReference type="EMBL" id="AEF82040.1"/>
    </source>
</evidence>
<organism evidence="6 7">
    <name type="scientific">Leadbettera azotonutricia (strain ATCC BAA-888 / DSM 13862 / ZAS-9)</name>
    <name type="common">Treponema azotonutricium</name>
    <dbReference type="NCBI Taxonomy" id="545695"/>
    <lineage>
        <taxon>Bacteria</taxon>
        <taxon>Pseudomonadati</taxon>
        <taxon>Spirochaetota</taxon>
        <taxon>Spirochaetia</taxon>
        <taxon>Spirochaetales</taxon>
        <taxon>Breznakiellaceae</taxon>
        <taxon>Leadbettera</taxon>
    </lineage>
</organism>
<dbReference type="Gene3D" id="3.30.420.40">
    <property type="match status" value="2"/>
</dbReference>
<proteinExistence type="inferred from homology"/>
<dbReference type="GO" id="GO:0005975">
    <property type="term" value="P:carbohydrate metabolic process"/>
    <property type="evidence" value="ECO:0007669"/>
    <property type="project" value="InterPro"/>
</dbReference>
<feature type="domain" description="Carbohydrate kinase FGGY C-terminal" evidence="5">
    <location>
        <begin position="252"/>
        <end position="438"/>
    </location>
</feature>
<gene>
    <name evidence="6" type="ordered locus">TREAZ_0222</name>
</gene>
<sequence>MYFCGLDVGTTGVKAIVFDEKGNQISGAYRNYAIKVSPDGTRLLTAGELWGKTKEVFAETAAAFGREIKALCISTFGEAFVAVDKSGKPIFDPMLFTDRWGEKEYFEAEKKTSPEEIARICGLPLSPSYSLSKVLYLKFERPDIYEKIDRILFIEEFIALQFCENSAVDYSAACRTMFFDVRTCAWSDELISRFGLERSHFGDTKPMGTILGTLRQSLCREWNIPENVHVIIGGHDQPVNAIGSGLRDGYAVCSMGTAECITPIIGAMLPEAFTANKGIPSEPLWEKGKFCALAYNQTSGLLVQWFVDNFASNGETPAAFDGKVQPKPSKIMVQPYLMGSGTPYMDSAARLAFIGMDYGTSKYDMYQAILEGLVLDQALNIAVLGEEKIFIKHLIAVGGGSKSRPWLRIKADLLGIPVSVLKVKEAGALGGAILCAAAEGVYGGIEEAACSMSQIKETIEPDWTYQGIYKEKFEAYRALHGHIKSECEFAVKA</sequence>
<dbReference type="GO" id="GO:0016301">
    <property type="term" value="F:kinase activity"/>
    <property type="evidence" value="ECO:0007669"/>
    <property type="project" value="UniProtKB-KW"/>
</dbReference>
<dbReference type="PANTHER" id="PTHR43095:SF5">
    <property type="entry name" value="XYLULOSE KINASE"/>
    <property type="match status" value="1"/>
</dbReference>
<evidence type="ECO:0000259" key="5">
    <source>
        <dbReference type="Pfam" id="PF02782"/>
    </source>
</evidence>
<dbReference type="AlphaFoldDB" id="F5YEA5"/>
<dbReference type="InParanoid" id="F5YEA5"/>